<feature type="domain" description="HTH marR-type" evidence="1">
    <location>
        <begin position="32"/>
        <end position="79"/>
    </location>
</feature>
<dbReference type="InterPro" id="IPR036388">
    <property type="entry name" value="WH-like_DNA-bd_sf"/>
</dbReference>
<name>A0A544VST3_9MYCO</name>
<evidence type="ECO:0000259" key="1">
    <source>
        <dbReference type="Pfam" id="PF12802"/>
    </source>
</evidence>
<evidence type="ECO:0000313" key="3">
    <source>
        <dbReference type="Proteomes" id="UP000315759"/>
    </source>
</evidence>
<keyword evidence="3" id="KW-1185">Reference proteome</keyword>
<dbReference type="InterPro" id="IPR036390">
    <property type="entry name" value="WH_DNA-bd_sf"/>
</dbReference>
<accession>A0A544VST3</accession>
<dbReference type="AlphaFoldDB" id="A0A544VST3"/>
<sequence>MTDPPPFSAMLALLVVSHAWEAELAAELRTVGLTPRKYALLGHIKASPDVSFSELARRSRISVQSVHVAVKALSASGFVNDGTAHAGAASTLRVSEEGLKALRLAHRRREAIDDRIRDTAPELVGGLKEALRALVIGPEED</sequence>
<reference evidence="2 3" key="1">
    <citation type="submission" date="2018-10" db="EMBL/GenBank/DDBJ databases">
        <title>Draft genome of Mycobacterium hodleri strain B.</title>
        <authorList>
            <person name="Amande T.J."/>
            <person name="Mcgenity T.J."/>
        </authorList>
    </citation>
    <scope>NUCLEOTIDE SEQUENCE [LARGE SCALE GENOMIC DNA]</scope>
    <source>
        <strain evidence="2 3">B</strain>
    </source>
</reference>
<evidence type="ECO:0000313" key="2">
    <source>
        <dbReference type="EMBL" id="TQR83041.1"/>
    </source>
</evidence>
<comment type="caution">
    <text evidence="2">The sequence shown here is derived from an EMBL/GenBank/DDBJ whole genome shotgun (WGS) entry which is preliminary data.</text>
</comment>
<organism evidence="2 3">
    <name type="scientific">Mycolicibacterium hodleri</name>
    <dbReference type="NCBI Taxonomy" id="49897"/>
    <lineage>
        <taxon>Bacteria</taxon>
        <taxon>Bacillati</taxon>
        <taxon>Actinomycetota</taxon>
        <taxon>Actinomycetes</taxon>
        <taxon>Mycobacteriales</taxon>
        <taxon>Mycobacteriaceae</taxon>
        <taxon>Mycolicibacterium</taxon>
    </lineage>
</organism>
<dbReference type="GO" id="GO:0003700">
    <property type="term" value="F:DNA-binding transcription factor activity"/>
    <property type="evidence" value="ECO:0007669"/>
    <property type="project" value="InterPro"/>
</dbReference>
<dbReference type="InterPro" id="IPR000835">
    <property type="entry name" value="HTH_MarR-typ"/>
</dbReference>
<protein>
    <submittedName>
        <fullName evidence="2">MarR family transcriptional regulator</fullName>
    </submittedName>
</protein>
<proteinExistence type="predicted"/>
<dbReference type="Proteomes" id="UP000315759">
    <property type="component" value="Unassembled WGS sequence"/>
</dbReference>
<dbReference type="Pfam" id="PF12802">
    <property type="entry name" value="MarR_2"/>
    <property type="match status" value="1"/>
</dbReference>
<dbReference type="Gene3D" id="1.10.10.10">
    <property type="entry name" value="Winged helix-like DNA-binding domain superfamily/Winged helix DNA-binding domain"/>
    <property type="match status" value="1"/>
</dbReference>
<gene>
    <name evidence="2" type="ORF">D8S82_29255</name>
</gene>
<dbReference type="EMBL" id="VIFX01000053">
    <property type="protein sequence ID" value="TQR83041.1"/>
    <property type="molecule type" value="Genomic_DNA"/>
</dbReference>
<dbReference type="SUPFAM" id="SSF46785">
    <property type="entry name" value="Winged helix' DNA-binding domain"/>
    <property type="match status" value="1"/>
</dbReference>
<dbReference type="RefSeq" id="WP_142555443.1">
    <property type="nucleotide sequence ID" value="NZ_VIFX01000053.1"/>
</dbReference>